<keyword evidence="1 2" id="KW-0694">RNA-binding</keyword>
<dbReference type="Proteomes" id="UP000264820">
    <property type="component" value="Unplaced"/>
</dbReference>
<accession>A0A3Q2Z2W7</accession>
<dbReference type="InterPro" id="IPR000504">
    <property type="entry name" value="RRM_dom"/>
</dbReference>
<dbReference type="Gene3D" id="3.30.70.330">
    <property type="match status" value="1"/>
</dbReference>
<keyword evidence="5" id="KW-1185">Reference proteome</keyword>
<dbReference type="GO" id="GO:0070935">
    <property type="term" value="P:3'-UTR-mediated mRNA stabilization"/>
    <property type="evidence" value="ECO:0007669"/>
    <property type="project" value="Ensembl"/>
</dbReference>
<protein>
    <submittedName>
        <fullName evidence="4">Deleted in azoospermia-like</fullName>
    </submittedName>
</protein>
<evidence type="ECO:0000256" key="1">
    <source>
        <dbReference type="ARBA" id="ARBA00022884"/>
    </source>
</evidence>
<dbReference type="GO" id="GO:0045948">
    <property type="term" value="P:positive regulation of translational initiation"/>
    <property type="evidence" value="ECO:0007669"/>
    <property type="project" value="TreeGrafter"/>
</dbReference>
<dbReference type="GeneTree" id="ENSGT00530000063480"/>
<evidence type="ECO:0000259" key="3">
    <source>
        <dbReference type="PROSITE" id="PS50102"/>
    </source>
</evidence>
<dbReference type="InterPro" id="IPR012677">
    <property type="entry name" value="Nucleotide-bd_a/b_plait_sf"/>
</dbReference>
<reference evidence="4" key="1">
    <citation type="submission" date="2025-08" db="UniProtKB">
        <authorList>
            <consortium name="Ensembl"/>
        </authorList>
    </citation>
    <scope>IDENTIFICATION</scope>
</reference>
<dbReference type="OMA" id="PQWCGDQ"/>
<dbReference type="GO" id="GO:0008494">
    <property type="term" value="F:translation activator activity"/>
    <property type="evidence" value="ECO:0007669"/>
    <property type="project" value="TreeGrafter"/>
</dbReference>
<evidence type="ECO:0000313" key="4">
    <source>
        <dbReference type="Ensembl" id="ENSHCOP00000026040.1"/>
    </source>
</evidence>
<sequence>MNIQNQQGSSHPSFFSQVSNGYILPEGRVTPNAIFVGGIDAGTSLTEMKDFFSTYGPVKDVKIITYRGGFSKGYGFVYFTENVDVQPILEQRIFWKGKALKLGPAIVKQRTCRIRPARVIALEPWNPSQVVFCPCCSSNGGTMTRSSTLIDSGANYFPSYTQPQSEFGNHTQPQMGMNAQTAYTYEYSPTFWTTGQRTQTSTQTFVECGVQTTLTVL</sequence>
<dbReference type="GO" id="GO:0043565">
    <property type="term" value="F:sequence-specific DNA binding"/>
    <property type="evidence" value="ECO:0007669"/>
    <property type="project" value="Ensembl"/>
</dbReference>
<feature type="domain" description="RRM" evidence="3">
    <location>
        <begin position="32"/>
        <end position="119"/>
    </location>
</feature>
<dbReference type="STRING" id="109280.ENSHCOP00000026040"/>
<dbReference type="Ensembl" id="ENSHCOT00000020796.1">
    <property type="protein sequence ID" value="ENSHCOP00000026040.1"/>
    <property type="gene ID" value="ENSHCOG00000016622.1"/>
</dbReference>
<dbReference type="GO" id="GO:0060965">
    <property type="term" value="P:negative regulation of miRNA-mediated gene silencing"/>
    <property type="evidence" value="ECO:0007669"/>
    <property type="project" value="Ensembl"/>
</dbReference>
<evidence type="ECO:0000256" key="2">
    <source>
        <dbReference type="PROSITE-ProRule" id="PRU00176"/>
    </source>
</evidence>
<dbReference type="AlphaFoldDB" id="A0A3Q2Z2W7"/>
<dbReference type="SUPFAM" id="SSF54928">
    <property type="entry name" value="RNA-binding domain, RBD"/>
    <property type="match status" value="1"/>
</dbReference>
<dbReference type="GO" id="GO:0048134">
    <property type="term" value="P:germ-line cyst formation"/>
    <property type="evidence" value="ECO:0007669"/>
    <property type="project" value="Ensembl"/>
</dbReference>
<evidence type="ECO:0000313" key="5">
    <source>
        <dbReference type="Proteomes" id="UP000264820"/>
    </source>
</evidence>
<reference evidence="4" key="2">
    <citation type="submission" date="2025-09" db="UniProtKB">
        <authorList>
            <consortium name="Ensembl"/>
        </authorList>
    </citation>
    <scope>IDENTIFICATION</scope>
</reference>
<dbReference type="GO" id="GO:0005737">
    <property type="term" value="C:cytoplasm"/>
    <property type="evidence" value="ECO:0007669"/>
    <property type="project" value="TreeGrafter"/>
</dbReference>
<name>A0A3Q2Z2W7_HIPCM</name>
<dbReference type="GO" id="GO:0003730">
    <property type="term" value="F:mRNA 3'-UTR binding"/>
    <property type="evidence" value="ECO:0007669"/>
    <property type="project" value="Ensembl"/>
</dbReference>
<dbReference type="PANTHER" id="PTHR11176">
    <property type="entry name" value="BOULE-RELATED"/>
    <property type="match status" value="1"/>
</dbReference>
<organism evidence="4 5">
    <name type="scientific">Hippocampus comes</name>
    <name type="common">Tiger tail seahorse</name>
    <dbReference type="NCBI Taxonomy" id="109280"/>
    <lineage>
        <taxon>Eukaryota</taxon>
        <taxon>Metazoa</taxon>
        <taxon>Chordata</taxon>
        <taxon>Craniata</taxon>
        <taxon>Vertebrata</taxon>
        <taxon>Euteleostomi</taxon>
        <taxon>Actinopterygii</taxon>
        <taxon>Neopterygii</taxon>
        <taxon>Teleostei</taxon>
        <taxon>Neoteleostei</taxon>
        <taxon>Acanthomorphata</taxon>
        <taxon>Syngnathiaria</taxon>
        <taxon>Syngnathiformes</taxon>
        <taxon>Syngnathoidei</taxon>
        <taxon>Syngnathidae</taxon>
        <taxon>Hippocampus</taxon>
    </lineage>
</organism>
<dbReference type="SMART" id="SM00360">
    <property type="entry name" value="RRM"/>
    <property type="match status" value="1"/>
</dbReference>
<dbReference type="Pfam" id="PF00076">
    <property type="entry name" value="RRM_1"/>
    <property type="match status" value="1"/>
</dbReference>
<dbReference type="PROSITE" id="PS50102">
    <property type="entry name" value="RRM"/>
    <property type="match status" value="1"/>
</dbReference>
<proteinExistence type="predicted"/>
<dbReference type="InterPro" id="IPR035979">
    <property type="entry name" value="RBD_domain_sf"/>
</dbReference>
<dbReference type="PANTHER" id="PTHR11176:SF4">
    <property type="entry name" value="DELETED IN AZOOSPERMIA-LIKE"/>
    <property type="match status" value="1"/>
</dbReference>